<feature type="domain" description="Protein kinase" evidence="1">
    <location>
        <begin position="30"/>
        <end position="315"/>
    </location>
</feature>
<dbReference type="EMBL" id="MK072366">
    <property type="protein sequence ID" value="AYV82354.1"/>
    <property type="molecule type" value="Genomic_DNA"/>
</dbReference>
<dbReference type="GO" id="GO:0005524">
    <property type="term" value="F:ATP binding"/>
    <property type="evidence" value="ECO:0007669"/>
    <property type="project" value="InterPro"/>
</dbReference>
<dbReference type="GO" id="GO:0004672">
    <property type="term" value="F:protein kinase activity"/>
    <property type="evidence" value="ECO:0007669"/>
    <property type="project" value="InterPro"/>
</dbReference>
<protein>
    <recommendedName>
        <fullName evidence="1">Protein kinase domain-containing protein</fullName>
    </recommendedName>
</protein>
<reference evidence="2" key="1">
    <citation type="submission" date="2018-10" db="EMBL/GenBank/DDBJ databases">
        <title>Hidden diversity of soil giant viruses.</title>
        <authorList>
            <person name="Schulz F."/>
            <person name="Alteio L."/>
            <person name="Goudeau D."/>
            <person name="Ryan E.M."/>
            <person name="Malmstrom R.R."/>
            <person name="Blanchard J."/>
            <person name="Woyke T."/>
        </authorList>
    </citation>
    <scope>NUCLEOTIDE SEQUENCE</scope>
    <source>
        <strain evidence="2">HOV1</strain>
    </source>
</reference>
<evidence type="ECO:0000313" key="2">
    <source>
        <dbReference type="EMBL" id="AYV82354.1"/>
    </source>
</evidence>
<dbReference type="Gene3D" id="1.10.510.10">
    <property type="entry name" value="Transferase(Phosphotransferase) domain 1"/>
    <property type="match status" value="1"/>
</dbReference>
<dbReference type="InterPro" id="IPR011009">
    <property type="entry name" value="Kinase-like_dom_sf"/>
</dbReference>
<dbReference type="SUPFAM" id="SSF56112">
    <property type="entry name" value="Protein kinase-like (PK-like)"/>
    <property type="match status" value="1"/>
</dbReference>
<gene>
    <name evidence="2" type="ORF">Homavirus35_5</name>
</gene>
<evidence type="ECO:0000259" key="1">
    <source>
        <dbReference type="PROSITE" id="PS50011"/>
    </source>
</evidence>
<sequence>MTTIQETNNILTKLKIKTIDVDSTANKQLFSNKDLLGKGRNATVYKSYIDNKPVSIKIMDLYLDTPLIKTFNMTQIISQTGINDIIISNLLSRSNYPTMQKFYGYQLTEKHIILVKEYCDYDLKTFINNNIQNSSLISNILIHTLFAIKQNFQNIVQGYFVDTKIENILVKKYNEPYLIYNIGDNISKVKTYGYIPVLTDFGASVITKVGDDLLLINRHHDWKPKYEEKRNTTYDKIHENIINLESVSKDYVLDKSFDIFQLFFVNIYLKKNSLANNWIIKEYIKQLKEYGIVDLNSYKSNTVTIDDFLDKLNYK</sequence>
<organism evidence="2">
    <name type="scientific">Homavirus sp</name>
    <dbReference type="NCBI Taxonomy" id="2487769"/>
    <lineage>
        <taxon>Viruses</taxon>
        <taxon>Varidnaviria</taxon>
        <taxon>Bamfordvirae</taxon>
        <taxon>Nucleocytoviricota</taxon>
        <taxon>Megaviricetes</taxon>
        <taxon>Imitervirales</taxon>
        <taxon>Mimiviridae</taxon>
        <taxon>Klosneuvirinae</taxon>
    </lineage>
</organism>
<name>A0A3G5A774_9VIRU</name>
<accession>A0A3G5A774</accession>
<dbReference type="InterPro" id="IPR000719">
    <property type="entry name" value="Prot_kinase_dom"/>
</dbReference>
<proteinExistence type="predicted"/>
<dbReference type="PROSITE" id="PS50011">
    <property type="entry name" value="PROTEIN_KINASE_DOM"/>
    <property type="match status" value="1"/>
</dbReference>